<accession>A0A8J6R4X0</accession>
<comment type="caution">
    <text evidence="15">The sequence shown here is derived from an EMBL/GenBank/DDBJ whole genome shotgun (WGS) entry which is preliminary data.</text>
</comment>
<keyword evidence="5 14" id="KW-1003">Cell membrane</keyword>
<feature type="transmembrane region" description="Helical" evidence="14">
    <location>
        <begin position="82"/>
        <end position="103"/>
    </location>
</feature>
<gene>
    <name evidence="14" type="primary">uppP</name>
    <name evidence="15" type="ORF">ICT70_03280</name>
</gene>
<evidence type="ECO:0000256" key="13">
    <source>
        <dbReference type="ARBA" id="ARBA00047594"/>
    </source>
</evidence>
<dbReference type="Proteomes" id="UP000632828">
    <property type="component" value="Unassembled WGS sequence"/>
</dbReference>
<keyword evidence="14" id="KW-0133">Cell shape</keyword>
<evidence type="ECO:0000256" key="5">
    <source>
        <dbReference type="ARBA" id="ARBA00022475"/>
    </source>
</evidence>
<evidence type="ECO:0000313" key="16">
    <source>
        <dbReference type="Proteomes" id="UP000632828"/>
    </source>
</evidence>
<dbReference type="EMBL" id="JACWUN010000003">
    <property type="protein sequence ID" value="MBD1399684.1"/>
    <property type="molecule type" value="Genomic_DNA"/>
</dbReference>
<name>A0A8J6R4X0_9BACT</name>
<dbReference type="GO" id="GO:0050380">
    <property type="term" value="F:undecaprenyl-diphosphatase activity"/>
    <property type="evidence" value="ECO:0007669"/>
    <property type="project" value="UniProtKB-UniRule"/>
</dbReference>
<dbReference type="PANTHER" id="PTHR30622:SF4">
    <property type="entry name" value="UNDECAPRENYL-DIPHOSPHATASE"/>
    <property type="match status" value="1"/>
</dbReference>
<evidence type="ECO:0000256" key="14">
    <source>
        <dbReference type="HAMAP-Rule" id="MF_01006"/>
    </source>
</evidence>
<feature type="transmembrane region" description="Helical" evidence="14">
    <location>
        <begin position="244"/>
        <end position="264"/>
    </location>
</feature>
<dbReference type="HAMAP" id="MF_01006">
    <property type="entry name" value="Undec_diphosphatase"/>
    <property type="match status" value="1"/>
</dbReference>
<dbReference type="Pfam" id="PF02673">
    <property type="entry name" value="BacA"/>
    <property type="match status" value="1"/>
</dbReference>
<evidence type="ECO:0000256" key="2">
    <source>
        <dbReference type="ARBA" id="ARBA00010621"/>
    </source>
</evidence>
<keyword evidence="16" id="KW-1185">Reference proteome</keyword>
<keyword evidence="7 14" id="KW-0378">Hydrolase</keyword>
<dbReference type="RefSeq" id="WP_191153961.1">
    <property type="nucleotide sequence ID" value="NZ_JACWUN010000003.1"/>
</dbReference>
<dbReference type="GO" id="GO:0005886">
    <property type="term" value="C:plasma membrane"/>
    <property type="evidence" value="ECO:0007669"/>
    <property type="project" value="UniProtKB-SubCell"/>
</dbReference>
<keyword evidence="6 14" id="KW-0812">Transmembrane</keyword>
<dbReference type="EC" id="3.6.1.27" evidence="3 14"/>
<dbReference type="GO" id="GO:0071555">
    <property type="term" value="P:cell wall organization"/>
    <property type="evidence" value="ECO:0007669"/>
    <property type="project" value="UniProtKB-KW"/>
</dbReference>
<keyword evidence="8 14" id="KW-1133">Transmembrane helix</keyword>
<dbReference type="GO" id="GO:0009252">
    <property type="term" value="P:peptidoglycan biosynthetic process"/>
    <property type="evidence" value="ECO:0007669"/>
    <property type="project" value="UniProtKB-KW"/>
</dbReference>
<keyword evidence="14" id="KW-0573">Peptidoglycan synthesis</keyword>
<comment type="function">
    <text evidence="14">Catalyzes the dephosphorylation of undecaprenyl diphosphate (UPP). Confers resistance to bacitracin.</text>
</comment>
<proteinExistence type="inferred from homology"/>
<dbReference type="NCBIfam" id="NF001393">
    <property type="entry name" value="PRK00281.2-4"/>
    <property type="match status" value="1"/>
</dbReference>
<comment type="miscellaneous">
    <text evidence="14">Bacitracin is thought to be involved in the inhibition of peptidoglycan synthesis by sequestering undecaprenyl diphosphate, thereby reducing the pool of lipid carrier available.</text>
</comment>
<evidence type="ECO:0000256" key="11">
    <source>
        <dbReference type="ARBA" id="ARBA00032707"/>
    </source>
</evidence>
<feature type="transmembrane region" description="Helical" evidence="14">
    <location>
        <begin position="217"/>
        <end position="238"/>
    </location>
</feature>
<feature type="transmembrane region" description="Helical" evidence="14">
    <location>
        <begin position="183"/>
        <end position="205"/>
    </location>
</feature>
<comment type="similarity">
    <text evidence="2 14">Belongs to the UppP family.</text>
</comment>
<evidence type="ECO:0000256" key="9">
    <source>
        <dbReference type="ARBA" id="ARBA00023136"/>
    </source>
</evidence>
<organism evidence="15 16">
    <name type="scientific">Pelovirga terrestris</name>
    <dbReference type="NCBI Taxonomy" id="2771352"/>
    <lineage>
        <taxon>Bacteria</taxon>
        <taxon>Pseudomonadati</taxon>
        <taxon>Thermodesulfobacteriota</taxon>
        <taxon>Desulfuromonadia</taxon>
        <taxon>Geobacterales</taxon>
        <taxon>Geobacteraceae</taxon>
        <taxon>Pelovirga</taxon>
    </lineage>
</organism>
<evidence type="ECO:0000313" key="15">
    <source>
        <dbReference type="EMBL" id="MBD1399684.1"/>
    </source>
</evidence>
<evidence type="ECO:0000256" key="8">
    <source>
        <dbReference type="ARBA" id="ARBA00022989"/>
    </source>
</evidence>
<comment type="catalytic activity">
    <reaction evidence="13 14">
        <text>di-trans,octa-cis-undecaprenyl diphosphate + H2O = di-trans,octa-cis-undecaprenyl phosphate + phosphate + H(+)</text>
        <dbReference type="Rhea" id="RHEA:28094"/>
        <dbReference type="ChEBI" id="CHEBI:15377"/>
        <dbReference type="ChEBI" id="CHEBI:15378"/>
        <dbReference type="ChEBI" id="CHEBI:43474"/>
        <dbReference type="ChEBI" id="CHEBI:58405"/>
        <dbReference type="ChEBI" id="CHEBI:60392"/>
        <dbReference type="EC" id="3.6.1.27"/>
    </reaction>
</comment>
<dbReference type="AlphaFoldDB" id="A0A8J6R4X0"/>
<evidence type="ECO:0000256" key="6">
    <source>
        <dbReference type="ARBA" id="ARBA00022692"/>
    </source>
</evidence>
<dbReference type="NCBIfam" id="TIGR00753">
    <property type="entry name" value="undec_PP_bacA"/>
    <property type="match status" value="1"/>
</dbReference>
<evidence type="ECO:0000256" key="12">
    <source>
        <dbReference type="ARBA" id="ARBA00032932"/>
    </source>
</evidence>
<evidence type="ECO:0000256" key="3">
    <source>
        <dbReference type="ARBA" id="ARBA00012374"/>
    </source>
</evidence>
<dbReference type="GO" id="GO:0008360">
    <property type="term" value="P:regulation of cell shape"/>
    <property type="evidence" value="ECO:0007669"/>
    <property type="project" value="UniProtKB-KW"/>
</dbReference>
<evidence type="ECO:0000256" key="10">
    <source>
        <dbReference type="ARBA" id="ARBA00023251"/>
    </source>
</evidence>
<dbReference type="InterPro" id="IPR003824">
    <property type="entry name" value="UppP"/>
</dbReference>
<keyword evidence="9 14" id="KW-0472">Membrane</keyword>
<dbReference type="GO" id="GO:0046677">
    <property type="term" value="P:response to antibiotic"/>
    <property type="evidence" value="ECO:0007669"/>
    <property type="project" value="UniProtKB-UniRule"/>
</dbReference>
<reference evidence="15" key="1">
    <citation type="submission" date="2020-09" db="EMBL/GenBank/DDBJ databases">
        <title>Pelobacter alkaliphilus sp. nov., a novel anaerobic arsenate-reducing bacterium from terrestrial mud volcano.</title>
        <authorList>
            <person name="Khomyakova M.A."/>
            <person name="Merkel A.Y."/>
            <person name="Slobodkin A.I."/>
        </authorList>
    </citation>
    <scope>NUCLEOTIDE SEQUENCE</scope>
    <source>
        <strain evidence="15">M08fum</strain>
    </source>
</reference>
<evidence type="ECO:0000256" key="1">
    <source>
        <dbReference type="ARBA" id="ARBA00004651"/>
    </source>
</evidence>
<dbReference type="PANTHER" id="PTHR30622">
    <property type="entry name" value="UNDECAPRENYL-DIPHOSPHATASE"/>
    <property type="match status" value="1"/>
</dbReference>
<comment type="subcellular location">
    <subcellularLocation>
        <location evidence="1 14">Cell membrane</location>
        <topology evidence="1 14">Multi-pass membrane protein</topology>
    </subcellularLocation>
</comment>
<sequence length="265" mass="28733">MDILQIIVLAVLQGVTEFLPVSSSAHLILVPVLTPWQDQGLGFDIAVHAGTLLAVVIYFRHDLMQMATEWSRSLVTGTVTPAARLAWGVLLATIPVGLAGITLKGFIGVHLRSPLLIAVGLIAFGLLLGWADWRRRGEFDVYRLTWLGMLLIGCAQALALFPGTSRSGITITAALLLGLNREAAARFSFLLSIPVIFLAGGLQLVDLFRSAATPDWNALLLGVLLSAVSAFACIHYFMAFIRRIGMQPFVIYRVVLGVILIAVFW</sequence>
<feature type="transmembrane region" description="Helical" evidence="14">
    <location>
        <begin position="41"/>
        <end position="61"/>
    </location>
</feature>
<keyword evidence="10 14" id="KW-0046">Antibiotic resistance</keyword>
<feature type="transmembrane region" description="Helical" evidence="14">
    <location>
        <begin position="145"/>
        <end position="163"/>
    </location>
</feature>
<evidence type="ECO:0000256" key="4">
    <source>
        <dbReference type="ARBA" id="ARBA00021581"/>
    </source>
</evidence>
<evidence type="ECO:0000256" key="7">
    <source>
        <dbReference type="ARBA" id="ARBA00022801"/>
    </source>
</evidence>
<feature type="transmembrane region" description="Helical" evidence="14">
    <location>
        <begin position="115"/>
        <end position="133"/>
    </location>
</feature>
<protein>
    <recommendedName>
        <fullName evidence="4 14">Undecaprenyl-diphosphatase</fullName>
        <ecNumber evidence="3 14">3.6.1.27</ecNumber>
    </recommendedName>
    <alternativeName>
        <fullName evidence="12 14">Bacitracin resistance protein</fullName>
    </alternativeName>
    <alternativeName>
        <fullName evidence="11 14">Undecaprenyl pyrophosphate phosphatase</fullName>
    </alternativeName>
</protein>
<keyword evidence="14" id="KW-0961">Cell wall biogenesis/degradation</keyword>